<accession>A0A1L9VKF0</accession>
<sequence>MADKSNGRALMPPPPVPSRSPRRSEDSQPRTDISNAFSDPVKLEVTRLSGADCWSCLNNDPEFAHVVAQKDGQAHHWIQAGLFPFSFRAAINCIPLCSSCHSAFDRSLDPCWVFLPTDLNFFIRYEIEDQLRRAQDDPPSGRIVPTIMKYRDYSASKGLVPHDATGGLYRGYYLKNFLHKGHTPVEFLQFLTTPKSWHGHPLAAIRRGIAILGSARCYALDRTTIDELTTLRRLYFDDENLVDKKLVQLYHLPPTDRKRKRDDDEFDPNNQKKLATDIDNHGTAQDVQNDQNDQNAQDVENAQDAHHVCFPAEVSGLDAGAHSDIYVSTEWVFGPSATGNDAIDRFAPLLQSTDVIKLLS</sequence>
<organism evidence="2 3">
    <name type="scientific">Aspergillus glaucus CBS 516.65</name>
    <dbReference type="NCBI Taxonomy" id="1160497"/>
    <lineage>
        <taxon>Eukaryota</taxon>
        <taxon>Fungi</taxon>
        <taxon>Dikarya</taxon>
        <taxon>Ascomycota</taxon>
        <taxon>Pezizomycotina</taxon>
        <taxon>Eurotiomycetes</taxon>
        <taxon>Eurotiomycetidae</taxon>
        <taxon>Eurotiales</taxon>
        <taxon>Aspergillaceae</taxon>
        <taxon>Aspergillus</taxon>
        <taxon>Aspergillus subgen. Aspergillus</taxon>
    </lineage>
</organism>
<evidence type="ECO:0000313" key="2">
    <source>
        <dbReference type="EMBL" id="OJJ84408.1"/>
    </source>
</evidence>
<protein>
    <recommendedName>
        <fullName evidence="4">HNH nuclease domain-containing protein</fullName>
    </recommendedName>
</protein>
<gene>
    <name evidence="2" type="ORF">ASPGLDRAFT_125948</name>
</gene>
<evidence type="ECO:0000256" key="1">
    <source>
        <dbReference type="SAM" id="MobiDB-lite"/>
    </source>
</evidence>
<keyword evidence="3" id="KW-1185">Reference proteome</keyword>
<dbReference type="STRING" id="1160497.A0A1L9VKF0"/>
<dbReference type="OrthoDB" id="3800761at2759"/>
<dbReference type="EMBL" id="KV878897">
    <property type="protein sequence ID" value="OJJ84408.1"/>
    <property type="molecule type" value="Genomic_DNA"/>
</dbReference>
<evidence type="ECO:0008006" key="4">
    <source>
        <dbReference type="Google" id="ProtNLM"/>
    </source>
</evidence>
<feature type="region of interest" description="Disordered" evidence="1">
    <location>
        <begin position="1"/>
        <end position="35"/>
    </location>
</feature>
<feature type="region of interest" description="Disordered" evidence="1">
    <location>
        <begin position="257"/>
        <end position="289"/>
    </location>
</feature>
<evidence type="ECO:0000313" key="3">
    <source>
        <dbReference type="Proteomes" id="UP000184300"/>
    </source>
</evidence>
<proteinExistence type="predicted"/>
<reference evidence="3" key="1">
    <citation type="journal article" date="2017" name="Genome Biol.">
        <title>Comparative genomics reveals high biological diversity and specific adaptations in the industrially and medically important fungal genus Aspergillus.</title>
        <authorList>
            <person name="de Vries R.P."/>
            <person name="Riley R."/>
            <person name="Wiebenga A."/>
            <person name="Aguilar-Osorio G."/>
            <person name="Amillis S."/>
            <person name="Uchima C.A."/>
            <person name="Anderluh G."/>
            <person name="Asadollahi M."/>
            <person name="Askin M."/>
            <person name="Barry K."/>
            <person name="Battaglia E."/>
            <person name="Bayram O."/>
            <person name="Benocci T."/>
            <person name="Braus-Stromeyer S.A."/>
            <person name="Caldana C."/>
            <person name="Canovas D."/>
            <person name="Cerqueira G.C."/>
            <person name="Chen F."/>
            <person name="Chen W."/>
            <person name="Choi C."/>
            <person name="Clum A."/>
            <person name="Dos Santos R.A."/>
            <person name="Damasio A.R."/>
            <person name="Diallinas G."/>
            <person name="Emri T."/>
            <person name="Fekete E."/>
            <person name="Flipphi M."/>
            <person name="Freyberg S."/>
            <person name="Gallo A."/>
            <person name="Gournas C."/>
            <person name="Habgood R."/>
            <person name="Hainaut M."/>
            <person name="Harispe M.L."/>
            <person name="Henrissat B."/>
            <person name="Hilden K.S."/>
            <person name="Hope R."/>
            <person name="Hossain A."/>
            <person name="Karabika E."/>
            <person name="Karaffa L."/>
            <person name="Karanyi Z."/>
            <person name="Krasevec N."/>
            <person name="Kuo A."/>
            <person name="Kusch H."/>
            <person name="LaButti K."/>
            <person name="Lagendijk E.L."/>
            <person name="Lapidus A."/>
            <person name="Levasseur A."/>
            <person name="Lindquist E."/>
            <person name="Lipzen A."/>
            <person name="Logrieco A.F."/>
            <person name="MacCabe A."/>
            <person name="Maekelae M.R."/>
            <person name="Malavazi I."/>
            <person name="Melin P."/>
            <person name="Meyer V."/>
            <person name="Mielnichuk N."/>
            <person name="Miskei M."/>
            <person name="Molnar A.P."/>
            <person name="Mule G."/>
            <person name="Ngan C.Y."/>
            <person name="Orejas M."/>
            <person name="Orosz E."/>
            <person name="Ouedraogo J.P."/>
            <person name="Overkamp K.M."/>
            <person name="Park H.-S."/>
            <person name="Perrone G."/>
            <person name="Piumi F."/>
            <person name="Punt P.J."/>
            <person name="Ram A.F."/>
            <person name="Ramon A."/>
            <person name="Rauscher S."/>
            <person name="Record E."/>
            <person name="Riano-Pachon D.M."/>
            <person name="Robert V."/>
            <person name="Roehrig J."/>
            <person name="Ruller R."/>
            <person name="Salamov A."/>
            <person name="Salih N.S."/>
            <person name="Samson R.A."/>
            <person name="Sandor E."/>
            <person name="Sanguinetti M."/>
            <person name="Schuetze T."/>
            <person name="Sepcic K."/>
            <person name="Shelest E."/>
            <person name="Sherlock G."/>
            <person name="Sophianopoulou V."/>
            <person name="Squina F.M."/>
            <person name="Sun H."/>
            <person name="Susca A."/>
            <person name="Todd R.B."/>
            <person name="Tsang A."/>
            <person name="Unkles S.E."/>
            <person name="van de Wiele N."/>
            <person name="van Rossen-Uffink D."/>
            <person name="Oliveira J.V."/>
            <person name="Vesth T.C."/>
            <person name="Visser J."/>
            <person name="Yu J.-H."/>
            <person name="Zhou M."/>
            <person name="Andersen M.R."/>
            <person name="Archer D.B."/>
            <person name="Baker S.E."/>
            <person name="Benoit I."/>
            <person name="Brakhage A.A."/>
            <person name="Braus G.H."/>
            <person name="Fischer R."/>
            <person name="Frisvad J.C."/>
            <person name="Goldman G.H."/>
            <person name="Houbraken J."/>
            <person name="Oakley B."/>
            <person name="Pocsi I."/>
            <person name="Scazzocchio C."/>
            <person name="Seiboth B."/>
            <person name="vanKuyk P.A."/>
            <person name="Wortman J."/>
            <person name="Dyer P.S."/>
            <person name="Grigoriev I.V."/>
        </authorList>
    </citation>
    <scope>NUCLEOTIDE SEQUENCE [LARGE SCALE GENOMIC DNA]</scope>
    <source>
        <strain evidence="3">CBS 516.65</strain>
    </source>
</reference>
<dbReference type="GeneID" id="34456868"/>
<dbReference type="VEuPathDB" id="FungiDB:ASPGLDRAFT_125948"/>
<dbReference type="Proteomes" id="UP000184300">
    <property type="component" value="Unassembled WGS sequence"/>
</dbReference>
<name>A0A1L9VKF0_ASPGL</name>
<dbReference type="RefSeq" id="XP_022401106.1">
    <property type="nucleotide sequence ID" value="XM_022540607.1"/>
</dbReference>
<dbReference type="AlphaFoldDB" id="A0A1L9VKF0"/>